<comment type="caution">
    <text evidence="1">The sequence shown here is derived from an EMBL/GenBank/DDBJ whole genome shotgun (WGS) entry which is preliminary data.</text>
</comment>
<keyword evidence="2" id="KW-1185">Reference proteome</keyword>
<evidence type="ECO:0000313" key="1">
    <source>
        <dbReference type="EMBL" id="KAF2151015.1"/>
    </source>
</evidence>
<dbReference type="Pfam" id="PF20174">
    <property type="entry name" value="DUF6540"/>
    <property type="match status" value="1"/>
</dbReference>
<dbReference type="EMBL" id="ML996088">
    <property type="protein sequence ID" value="KAF2151015.1"/>
    <property type="molecule type" value="Genomic_DNA"/>
</dbReference>
<dbReference type="AlphaFoldDB" id="A0A9P4J0F1"/>
<accession>A0A9P4J0F1</accession>
<proteinExistence type="predicted"/>
<evidence type="ECO:0000313" key="2">
    <source>
        <dbReference type="Proteomes" id="UP000799439"/>
    </source>
</evidence>
<dbReference type="InterPro" id="IPR046670">
    <property type="entry name" value="DUF6540"/>
</dbReference>
<reference evidence="1" key="1">
    <citation type="journal article" date="2020" name="Stud. Mycol.">
        <title>101 Dothideomycetes genomes: a test case for predicting lifestyles and emergence of pathogens.</title>
        <authorList>
            <person name="Haridas S."/>
            <person name="Albert R."/>
            <person name="Binder M."/>
            <person name="Bloem J."/>
            <person name="Labutti K."/>
            <person name="Salamov A."/>
            <person name="Andreopoulos B."/>
            <person name="Baker S."/>
            <person name="Barry K."/>
            <person name="Bills G."/>
            <person name="Bluhm B."/>
            <person name="Cannon C."/>
            <person name="Castanera R."/>
            <person name="Culley D."/>
            <person name="Daum C."/>
            <person name="Ezra D."/>
            <person name="Gonzalez J."/>
            <person name="Henrissat B."/>
            <person name="Kuo A."/>
            <person name="Liang C."/>
            <person name="Lipzen A."/>
            <person name="Lutzoni F."/>
            <person name="Magnuson J."/>
            <person name="Mondo S."/>
            <person name="Nolan M."/>
            <person name="Ohm R."/>
            <person name="Pangilinan J."/>
            <person name="Park H.-J."/>
            <person name="Ramirez L."/>
            <person name="Alfaro M."/>
            <person name="Sun H."/>
            <person name="Tritt A."/>
            <person name="Yoshinaga Y."/>
            <person name="Zwiers L.-H."/>
            <person name="Turgeon B."/>
            <person name="Goodwin S."/>
            <person name="Spatafora J."/>
            <person name="Crous P."/>
            <person name="Grigoriev I."/>
        </authorList>
    </citation>
    <scope>NUCLEOTIDE SEQUENCE</scope>
    <source>
        <strain evidence="1">CBS 260.36</strain>
    </source>
</reference>
<sequence length="176" mass="20832">MPFAYPSRYYCWGHSWENADYEEPHGLEQEDDRAVYEWEVHHNNDRYTRETNHVLVYTLHSRQSNTPHYQGIFIQDNGNVNHGILLFVHTTGEDAMQFERRRIRLNRRGFASDVGRIHIDDINALVRLCQETPTPGSGIHPRDWNRAVDDCEDWVLAVFDACRWNNLIDFDTDLED</sequence>
<gene>
    <name evidence="1" type="ORF">K461DRAFT_165140</name>
</gene>
<dbReference type="Proteomes" id="UP000799439">
    <property type="component" value="Unassembled WGS sequence"/>
</dbReference>
<protein>
    <submittedName>
        <fullName evidence="1">Uncharacterized protein</fullName>
    </submittedName>
</protein>
<name>A0A9P4J0F1_9PEZI</name>
<organism evidence="1 2">
    <name type="scientific">Myriangium duriaei CBS 260.36</name>
    <dbReference type="NCBI Taxonomy" id="1168546"/>
    <lineage>
        <taxon>Eukaryota</taxon>
        <taxon>Fungi</taxon>
        <taxon>Dikarya</taxon>
        <taxon>Ascomycota</taxon>
        <taxon>Pezizomycotina</taxon>
        <taxon>Dothideomycetes</taxon>
        <taxon>Dothideomycetidae</taxon>
        <taxon>Myriangiales</taxon>
        <taxon>Myriangiaceae</taxon>
        <taxon>Myriangium</taxon>
    </lineage>
</organism>